<accession>A0AA40F7A4</accession>
<feature type="compositionally biased region" description="Gly residues" evidence="1">
    <location>
        <begin position="211"/>
        <end position="221"/>
    </location>
</feature>
<evidence type="ECO:0000313" key="2">
    <source>
        <dbReference type="EMBL" id="KAK0752510.1"/>
    </source>
</evidence>
<dbReference type="EMBL" id="JAUKUD010000002">
    <property type="protein sequence ID" value="KAK0752510.1"/>
    <property type="molecule type" value="Genomic_DNA"/>
</dbReference>
<gene>
    <name evidence="2" type="ORF">B0T18DRAFT_91947</name>
</gene>
<evidence type="ECO:0000313" key="3">
    <source>
        <dbReference type="Proteomes" id="UP001172155"/>
    </source>
</evidence>
<protein>
    <submittedName>
        <fullName evidence="2">Uncharacterized protein</fullName>
    </submittedName>
</protein>
<proteinExistence type="predicted"/>
<keyword evidence="3" id="KW-1185">Reference proteome</keyword>
<feature type="region of interest" description="Disordered" evidence="1">
    <location>
        <begin position="192"/>
        <end position="221"/>
    </location>
</feature>
<dbReference type="AlphaFoldDB" id="A0AA40F7A4"/>
<evidence type="ECO:0000256" key="1">
    <source>
        <dbReference type="SAM" id="MobiDB-lite"/>
    </source>
</evidence>
<organism evidence="2 3">
    <name type="scientific">Schizothecium vesticola</name>
    <dbReference type="NCBI Taxonomy" id="314040"/>
    <lineage>
        <taxon>Eukaryota</taxon>
        <taxon>Fungi</taxon>
        <taxon>Dikarya</taxon>
        <taxon>Ascomycota</taxon>
        <taxon>Pezizomycotina</taxon>
        <taxon>Sordariomycetes</taxon>
        <taxon>Sordariomycetidae</taxon>
        <taxon>Sordariales</taxon>
        <taxon>Schizotheciaceae</taxon>
        <taxon>Schizothecium</taxon>
    </lineage>
</organism>
<feature type="compositionally biased region" description="Basic and acidic residues" evidence="1">
    <location>
        <begin position="194"/>
        <end position="204"/>
    </location>
</feature>
<feature type="compositionally biased region" description="Pro residues" evidence="1">
    <location>
        <begin position="144"/>
        <end position="156"/>
    </location>
</feature>
<feature type="region of interest" description="Disordered" evidence="1">
    <location>
        <begin position="142"/>
        <end position="165"/>
    </location>
</feature>
<comment type="caution">
    <text evidence="2">The sequence shown here is derived from an EMBL/GenBank/DDBJ whole genome shotgun (WGS) entry which is preliminary data.</text>
</comment>
<reference evidence="2" key="1">
    <citation type="submission" date="2023-06" db="EMBL/GenBank/DDBJ databases">
        <title>Genome-scale phylogeny and comparative genomics of the fungal order Sordariales.</title>
        <authorList>
            <consortium name="Lawrence Berkeley National Laboratory"/>
            <person name="Hensen N."/>
            <person name="Bonometti L."/>
            <person name="Westerberg I."/>
            <person name="Brannstrom I.O."/>
            <person name="Guillou S."/>
            <person name="Cros-Aarteil S."/>
            <person name="Calhoun S."/>
            <person name="Haridas S."/>
            <person name="Kuo A."/>
            <person name="Mondo S."/>
            <person name="Pangilinan J."/>
            <person name="Riley R."/>
            <person name="LaButti K."/>
            <person name="Andreopoulos B."/>
            <person name="Lipzen A."/>
            <person name="Chen C."/>
            <person name="Yanf M."/>
            <person name="Daum C."/>
            <person name="Ng V."/>
            <person name="Clum A."/>
            <person name="Steindorff A."/>
            <person name="Ohm R."/>
            <person name="Martin F."/>
            <person name="Silar P."/>
            <person name="Natvig D."/>
            <person name="Lalanne C."/>
            <person name="Gautier V."/>
            <person name="Ament-velasquez S.L."/>
            <person name="Kruys A."/>
            <person name="Hutchinson M.I."/>
            <person name="Powell A.J."/>
            <person name="Barry K."/>
            <person name="Miller A.N."/>
            <person name="Grigoriev I.V."/>
            <person name="Debuchy R."/>
            <person name="Gladieux P."/>
            <person name="Thoren M.H."/>
            <person name="Johannesson H."/>
        </authorList>
    </citation>
    <scope>NUCLEOTIDE SEQUENCE</scope>
    <source>
        <strain evidence="2">SMH3187-1</strain>
    </source>
</reference>
<sequence length="221" mass="23742">MQSRRLENGYPMQAAAETGLFWSPGSETVRPRAVASIACSHPARRRHSLSQCNLWRASMPAAAPGETGQTLCAWSLHRTNSPGPGPQSFLIKHFIFSVSCVAQRAQVLVLRNTQQLVRGWAKTNLHKASLIIDTPVSPDARPSLVPPWPVPSSPHPPRGEGGAETPAAICYHKSNAEGAPPSRRLLLDVTWEQHGGEKLGEKPGHVSKPTSGGGRSEGAHI</sequence>
<dbReference type="Proteomes" id="UP001172155">
    <property type="component" value="Unassembled WGS sequence"/>
</dbReference>
<name>A0AA40F7A4_9PEZI</name>